<reference evidence="3" key="1">
    <citation type="submission" date="2016-11" db="EMBL/GenBank/DDBJ databases">
        <authorList>
            <person name="Varghese N."/>
            <person name="Submissions S."/>
        </authorList>
    </citation>
    <scope>NUCLEOTIDE SEQUENCE [LARGE SCALE GENOMIC DNA]</scope>
    <source>
        <strain evidence="3">DSM 16579</strain>
    </source>
</reference>
<protein>
    <submittedName>
        <fullName evidence="2">Phage shock protein B</fullName>
    </submittedName>
</protein>
<dbReference type="OrthoDB" id="6198106at2"/>
<dbReference type="InterPro" id="IPR009554">
    <property type="entry name" value="Phageshock_PspB"/>
</dbReference>
<dbReference type="Proteomes" id="UP000184517">
    <property type="component" value="Unassembled WGS sequence"/>
</dbReference>
<gene>
    <name evidence="2" type="ORF">SAMN02745753_01108</name>
</gene>
<evidence type="ECO:0000313" key="3">
    <source>
        <dbReference type="Proteomes" id="UP000184517"/>
    </source>
</evidence>
<dbReference type="Pfam" id="PF06667">
    <property type="entry name" value="PspB"/>
    <property type="match status" value="1"/>
</dbReference>
<dbReference type="GO" id="GO:0006355">
    <property type="term" value="P:regulation of DNA-templated transcription"/>
    <property type="evidence" value="ECO:0007669"/>
    <property type="project" value="InterPro"/>
</dbReference>
<dbReference type="NCBIfam" id="TIGR02976">
    <property type="entry name" value="phageshock_pspB"/>
    <property type="match status" value="1"/>
</dbReference>
<dbReference type="GO" id="GO:0009271">
    <property type="term" value="P:phage shock"/>
    <property type="evidence" value="ECO:0007669"/>
    <property type="project" value="InterPro"/>
</dbReference>
<organism evidence="2 3">
    <name type="scientific">Marinomonas polaris DSM 16579</name>
    <dbReference type="NCBI Taxonomy" id="1122206"/>
    <lineage>
        <taxon>Bacteria</taxon>
        <taxon>Pseudomonadati</taxon>
        <taxon>Pseudomonadota</taxon>
        <taxon>Gammaproteobacteria</taxon>
        <taxon>Oceanospirillales</taxon>
        <taxon>Oceanospirillaceae</taxon>
        <taxon>Marinomonas</taxon>
    </lineage>
</organism>
<dbReference type="STRING" id="1122206.SAMN02745753_01108"/>
<dbReference type="AlphaFoldDB" id="A0A1M4Y2D8"/>
<dbReference type="EMBL" id="FQVF01000005">
    <property type="protein sequence ID" value="SHE99997.1"/>
    <property type="molecule type" value="Genomic_DNA"/>
</dbReference>
<evidence type="ECO:0000256" key="1">
    <source>
        <dbReference type="SAM" id="Phobius"/>
    </source>
</evidence>
<proteinExistence type="predicted"/>
<keyword evidence="1" id="KW-1133">Transmembrane helix</keyword>
<keyword evidence="1" id="KW-0812">Transmembrane</keyword>
<keyword evidence="3" id="KW-1185">Reference proteome</keyword>
<name>A0A1M4Y2D8_9GAMM</name>
<dbReference type="RefSeq" id="WP_072838742.1">
    <property type="nucleotide sequence ID" value="NZ_FQVF01000005.1"/>
</dbReference>
<feature type="transmembrane region" description="Helical" evidence="1">
    <location>
        <begin position="6"/>
        <end position="25"/>
    </location>
</feature>
<evidence type="ECO:0000313" key="2">
    <source>
        <dbReference type="EMBL" id="SHE99997.1"/>
    </source>
</evidence>
<sequence length="82" mass="9611">MSMAVFLFVPTIIFMSVVAPIWLLLHYRSKNRAVKGLDEGDKRELESLLMQADKLTDRVQALEKILDVESPDWRSRDNDEYR</sequence>
<keyword evidence="1" id="KW-0472">Membrane</keyword>
<accession>A0A1M4Y2D8</accession>
<dbReference type="NCBIfam" id="NF006993">
    <property type="entry name" value="PRK09458.1"/>
    <property type="match status" value="1"/>
</dbReference>